<gene>
    <name evidence="1" type="ORF">ARMGADRAFT_281477</name>
</gene>
<evidence type="ECO:0000313" key="2">
    <source>
        <dbReference type="Proteomes" id="UP000217790"/>
    </source>
</evidence>
<proteinExistence type="predicted"/>
<keyword evidence="2" id="KW-1185">Reference proteome</keyword>
<accession>A0A2H3E6H8</accession>
<protein>
    <submittedName>
        <fullName evidence="1">Uncharacterized protein</fullName>
    </submittedName>
</protein>
<dbReference type="Proteomes" id="UP000217790">
    <property type="component" value="Unassembled WGS sequence"/>
</dbReference>
<sequence length="78" mass="8484">MSLIPLLVLNSKDVELSTYTTTFTSLETFFAFMTITTSPPLTTMTTSTPYLTSTELITSTVVVAVATTARSSFRYALS</sequence>
<name>A0A2H3E6H8_ARMGA</name>
<evidence type="ECO:0000313" key="1">
    <source>
        <dbReference type="EMBL" id="PBL03012.1"/>
    </source>
</evidence>
<dbReference type="EMBL" id="KZ293645">
    <property type="protein sequence ID" value="PBL03012.1"/>
    <property type="molecule type" value="Genomic_DNA"/>
</dbReference>
<dbReference type="InParanoid" id="A0A2H3E6H8"/>
<organism evidence="1 2">
    <name type="scientific">Armillaria gallica</name>
    <name type="common">Bulbous honey fungus</name>
    <name type="synonym">Armillaria bulbosa</name>
    <dbReference type="NCBI Taxonomy" id="47427"/>
    <lineage>
        <taxon>Eukaryota</taxon>
        <taxon>Fungi</taxon>
        <taxon>Dikarya</taxon>
        <taxon>Basidiomycota</taxon>
        <taxon>Agaricomycotina</taxon>
        <taxon>Agaricomycetes</taxon>
        <taxon>Agaricomycetidae</taxon>
        <taxon>Agaricales</taxon>
        <taxon>Marasmiineae</taxon>
        <taxon>Physalacriaceae</taxon>
        <taxon>Armillaria</taxon>
    </lineage>
</organism>
<dbReference type="AlphaFoldDB" id="A0A2H3E6H8"/>
<reference evidence="2" key="1">
    <citation type="journal article" date="2017" name="Nat. Ecol. Evol.">
        <title>Genome expansion and lineage-specific genetic innovations in the forest pathogenic fungi Armillaria.</title>
        <authorList>
            <person name="Sipos G."/>
            <person name="Prasanna A.N."/>
            <person name="Walter M.C."/>
            <person name="O'Connor E."/>
            <person name="Balint B."/>
            <person name="Krizsan K."/>
            <person name="Kiss B."/>
            <person name="Hess J."/>
            <person name="Varga T."/>
            <person name="Slot J."/>
            <person name="Riley R."/>
            <person name="Boka B."/>
            <person name="Rigling D."/>
            <person name="Barry K."/>
            <person name="Lee J."/>
            <person name="Mihaltcheva S."/>
            <person name="LaButti K."/>
            <person name="Lipzen A."/>
            <person name="Waldron R."/>
            <person name="Moloney N.M."/>
            <person name="Sperisen C."/>
            <person name="Kredics L."/>
            <person name="Vagvoelgyi C."/>
            <person name="Patrignani A."/>
            <person name="Fitzpatrick D."/>
            <person name="Nagy I."/>
            <person name="Doyle S."/>
            <person name="Anderson J.B."/>
            <person name="Grigoriev I.V."/>
            <person name="Gueldener U."/>
            <person name="Muensterkoetter M."/>
            <person name="Nagy L.G."/>
        </authorList>
    </citation>
    <scope>NUCLEOTIDE SEQUENCE [LARGE SCALE GENOMIC DNA]</scope>
    <source>
        <strain evidence="2">Ar21-2</strain>
    </source>
</reference>